<dbReference type="InterPro" id="IPR024520">
    <property type="entry name" value="DUF3558"/>
</dbReference>
<feature type="signal peptide" evidence="2">
    <location>
        <begin position="1"/>
        <end position="23"/>
    </location>
</feature>
<accession>A0A4R6SQ62</accession>
<evidence type="ECO:0000256" key="1">
    <source>
        <dbReference type="SAM" id="MobiDB-lite"/>
    </source>
</evidence>
<sequence>MGLRDRPVLIMVALAALAGLVSACTSSEQGTPTPDTSSSAPTAPPTSASAPTLTSPPTTGSGGTTIANPIDLSGVKPCSLFTSAVSAAAQTSGDGGTPQKVEVTSLPDATGCFQVNGKANVGLTIAIALSTDVNGYSKSQAGAAQQFDVKGYPVVVFPASGGLPGCLGGIGMADHQMVYLRYGLANPTASPQVPRDELCSRLRPVAEQVVAKLTG</sequence>
<dbReference type="RefSeq" id="WP_133848162.1">
    <property type="nucleotide sequence ID" value="NZ_SNXZ01000001.1"/>
</dbReference>
<dbReference type="Pfam" id="PF12079">
    <property type="entry name" value="DUF3558"/>
    <property type="match status" value="1"/>
</dbReference>
<keyword evidence="4" id="KW-1185">Reference proteome</keyword>
<gene>
    <name evidence="3" type="ORF">EV186_1011373</name>
</gene>
<keyword evidence="2" id="KW-0732">Signal</keyword>
<evidence type="ECO:0000256" key="2">
    <source>
        <dbReference type="SAM" id="SignalP"/>
    </source>
</evidence>
<proteinExistence type="predicted"/>
<reference evidence="3 4" key="1">
    <citation type="submission" date="2019-03" db="EMBL/GenBank/DDBJ databases">
        <title>Genomic Encyclopedia of Type Strains, Phase IV (KMG-IV): sequencing the most valuable type-strain genomes for metagenomic binning, comparative biology and taxonomic classification.</title>
        <authorList>
            <person name="Goeker M."/>
        </authorList>
    </citation>
    <scope>NUCLEOTIDE SEQUENCE [LARGE SCALE GENOMIC DNA]</scope>
    <source>
        <strain evidence="3 4">DSM 45361</strain>
    </source>
</reference>
<dbReference type="Proteomes" id="UP000295444">
    <property type="component" value="Unassembled WGS sequence"/>
</dbReference>
<name>A0A4R6SQ62_LABRH</name>
<feature type="compositionally biased region" description="Low complexity" evidence="1">
    <location>
        <begin position="30"/>
        <end position="59"/>
    </location>
</feature>
<dbReference type="EMBL" id="SNXZ01000001">
    <property type="protein sequence ID" value="TDQ05403.1"/>
    <property type="molecule type" value="Genomic_DNA"/>
</dbReference>
<evidence type="ECO:0000313" key="3">
    <source>
        <dbReference type="EMBL" id="TDQ05403.1"/>
    </source>
</evidence>
<comment type="caution">
    <text evidence="3">The sequence shown here is derived from an EMBL/GenBank/DDBJ whole genome shotgun (WGS) entry which is preliminary data.</text>
</comment>
<evidence type="ECO:0000313" key="4">
    <source>
        <dbReference type="Proteomes" id="UP000295444"/>
    </source>
</evidence>
<protein>
    <submittedName>
        <fullName evidence="3">Uncharacterized protein DUF3558</fullName>
    </submittedName>
</protein>
<feature type="chain" id="PRO_5020678705" evidence="2">
    <location>
        <begin position="24"/>
        <end position="215"/>
    </location>
</feature>
<dbReference type="PROSITE" id="PS51257">
    <property type="entry name" value="PROKAR_LIPOPROTEIN"/>
    <property type="match status" value="1"/>
</dbReference>
<dbReference type="AlphaFoldDB" id="A0A4R6SQ62"/>
<feature type="region of interest" description="Disordered" evidence="1">
    <location>
        <begin position="25"/>
        <end position="67"/>
    </location>
</feature>
<organism evidence="3 4">
    <name type="scientific">Labedaea rhizosphaerae</name>
    <dbReference type="NCBI Taxonomy" id="598644"/>
    <lineage>
        <taxon>Bacteria</taxon>
        <taxon>Bacillati</taxon>
        <taxon>Actinomycetota</taxon>
        <taxon>Actinomycetes</taxon>
        <taxon>Pseudonocardiales</taxon>
        <taxon>Pseudonocardiaceae</taxon>
        <taxon>Labedaea</taxon>
    </lineage>
</organism>